<organism evidence="20">
    <name type="scientific">Notodromas monacha</name>
    <dbReference type="NCBI Taxonomy" id="399045"/>
    <lineage>
        <taxon>Eukaryota</taxon>
        <taxon>Metazoa</taxon>
        <taxon>Ecdysozoa</taxon>
        <taxon>Arthropoda</taxon>
        <taxon>Crustacea</taxon>
        <taxon>Oligostraca</taxon>
        <taxon>Ostracoda</taxon>
        <taxon>Podocopa</taxon>
        <taxon>Podocopida</taxon>
        <taxon>Cypridocopina</taxon>
        <taxon>Cypridoidea</taxon>
        <taxon>Cyprididae</taxon>
        <taxon>Notodromas</taxon>
    </lineage>
</organism>
<evidence type="ECO:0000256" key="11">
    <source>
        <dbReference type="ARBA" id="ARBA00022777"/>
    </source>
</evidence>
<evidence type="ECO:0000256" key="8">
    <source>
        <dbReference type="ARBA" id="ARBA00022553"/>
    </source>
</evidence>
<keyword evidence="6" id="KW-1003">Cell membrane</keyword>
<evidence type="ECO:0000256" key="18">
    <source>
        <dbReference type="SAM" id="MobiDB-lite"/>
    </source>
</evidence>
<keyword evidence="13" id="KW-0472">Membrane</keyword>
<evidence type="ECO:0000256" key="7">
    <source>
        <dbReference type="ARBA" id="ARBA00022490"/>
    </source>
</evidence>
<evidence type="ECO:0000313" key="21">
    <source>
        <dbReference type="Proteomes" id="UP000678499"/>
    </source>
</evidence>
<dbReference type="AlphaFoldDB" id="A0A7R9BJZ0"/>
<feature type="region of interest" description="Disordered" evidence="18">
    <location>
        <begin position="560"/>
        <end position="586"/>
    </location>
</feature>
<evidence type="ECO:0000256" key="6">
    <source>
        <dbReference type="ARBA" id="ARBA00022475"/>
    </source>
</evidence>
<dbReference type="GO" id="GO:0042059">
    <property type="term" value="P:negative regulation of epidermal growth factor receptor signaling pathway"/>
    <property type="evidence" value="ECO:0007669"/>
    <property type="project" value="TreeGrafter"/>
</dbReference>
<sequence>MATEDGLESLFDVLKEVQLEHFFVRIRDDLQITALSHFDNDHVRIEDFEKIGMGPPGARRLMDAVKKRRSKLQKEALLKKIIPKKNLTQKSSIHGKSRSSFHTSLPAPSCLINYGCWAKDPTNRPTFQAIKEFFQLEQPELLRAIKELGGAGRLTLSEGDIVAVIDGDTEKYWWKGQHQGNYKIGMFPRCFMDASRRKSPADISKPIRNSFVHAGHGAIQGDSWGEPGRIDELYLQPVDPPDLLGLQTTALQDSCPLDLPNRKKRESEECDEAFGATAESSVQSVHVNSNSHRFEVDNVLIGLCSSMVKGVKKCRHLSAEIRHGRGDVSMRLVGVTKTGQPYGYGRLQNEAVGIEECDVPKRSEASHSLPKIRATSEGVLVDLSERNEKALEDVSFMGNTSDLYACNVERKSRSFYSDSSFESLSFNDDDSEPARATYANFMTKPMDLLLTNNDGQKIPLSRYYSCVPETVMSPESALGRSCPSLNRAASNLGFGWPEEAGASRTSELDLNRMCAASPDPFTTPDLNNLTALLRPMSLAVPNEPLKPTVVNRVLSSTSVTRSEASSARPPWLDLDPISNPPELGKSRLLTPRAAQARKSDFDDDFVDFQSQATSLPSSPRRGGEAPVKVNNLIPICGGGDRNKIPIRPEVTMAIAREIQMRQIQAEKFQNIRSPESSTLPRQNEKKLCHTSLEKEPLERIWPRPPTGTESSAPVKLLIFPVSTAEKGSSVAKNPGLGASVTTALVATLDALLDELAFPNPPAFRPPPSPPKLSNGSLSATNDLVAIVVEQVNGVTVSEARAVLTACNNNVQAAVQRLKIDKLSRIGVGSRTDCENCLKRFNWNLEIAASALLDHVEQNL</sequence>
<evidence type="ECO:0000256" key="12">
    <source>
        <dbReference type="ARBA" id="ARBA00022840"/>
    </source>
</evidence>
<dbReference type="GO" id="GO:0004715">
    <property type="term" value="F:non-membrane spanning protein tyrosine kinase activity"/>
    <property type="evidence" value="ECO:0007669"/>
    <property type="project" value="UniProtKB-EC"/>
</dbReference>
<dbReference type="Pfam" id="PF09027">
    <property type="entry name" value="GTPase_binding"/>
    <property type="match status" value="1"/>
</dbReference>
<evidence type="ECO:0000256" key="16">
    <source>
        <dbReference type="ARBA" id="ARBA00029433"/>
    </source>
</evidence>
<dbReference type="PANTHER" id="PTHR14254">
    <property type="entry name" value="GENE 33 POLYPEPTIDE"/>
    <property type="match status" value="1"/>
</dbReference>
<gene>
    <name evidence="20" type="ORF">NMOB1V02_LOCUS3411</name>
</gene>
<keyword evidence="12" id="KW-0067">ATP-binding</keyword>
<dbReference type="SUPFAM" id="SSF50044">
    <property type="entry name" value="SH3-domain"/>
    <property type="match status" value="1"/>
</dbReference>
<dbReference type="Gene3D" id="4.10.680.10">
    <property type="entry name" value="Cdc42-like binding domain"/>
    <property type="match status" value="1"/>
</dbReference>
<dbReference type="Proteomes" id="UP000678499">
    <property type="component" value="Unassembled WGS sequence"/>
</dbReference>
<evidence type="ECO:0000256" key="1">
    <source>
        <dbReference type="ARBA" id="ARBA00004123"/>
    </source>
</evidence>
<dbReference type="Pfam" id="PF22931">
    <property type="entry name" value="SAM_TNK"/>
    <property type="match status" value="1"/>
</dbReference>
<dbReference type="CDD" id="cd09539">
    <property type="entry name" value="SAM_TNK-like"/>
    <property type="match status" value="1"/>
</dbReference>
<evidence type="ECO:0000256" key="14">
    <source>
        <dbReference type="ARBA" id="ARBA00023137"/>
    </source>
</evidence>
<dbReference type="Pfam" id="PF00018">
    <property type="entry name" value="SH3_1"/>
    <property type="match status" value="1"/>
</dbReference>
<dbReference type="EC" id="2.7.10.2" evidence="4"/>
<dbReference type="PANTHER" id="PTHR14254:SF2">
    <property type="entry name" value="NON-SPECIFIC PROTEIN-TYROSINE KINASE"/>
    <property type="match status" value="1"/>
</dbReference>
<dbReference type="SUPFAM" id="SSF46934">
    <property type="entry name" value="UBA-like"/>
    <property type="match status" value="1"/>
</dbReference>
<evidence type="ECO:0000256" key="13">
    <source>
        <dbReference type="ARBA" id="ARBA00023136"/>
    </source>
</evidence>
<keyword evidence="10" id="KW-0547">Nucleotide-binding</keyword>
<dbReference type="InterPro" id="IPR037085">
    <property type="entry name" value="Cdc42-bd-like_dom_sf"/>
</dbReference>
<evidence type="ECO:0000256" key="4">
    <source>
        <dbReference type="ARBA" id="ARBA00011903"/>
    </source>
</evidence>
<keyword evidence="11" id="KW-0418">Kinase</keyword>
<dbReference type="InterPro" id="IPR036028">
    <property type="entry name" value="SH3-like_dom_sf"/>
</dbReference>
<keyword evidence="14" id="KW-0829">Tyrosine-protein kinase</keyword>
<evidence type="ECO:0000256" key="2">
    <source>
        <dbReference type="ARBA" id="ARBA00004236"/>
    </source>
</evidence>
<evidence type="ECO:0000256" key="17">
    <source>
        <dbReference type="PROSITE-ProRule" id="PRU00192"/>
    </source>
</evidence>
<dbReference type="OrthoDB" id="635774at2759"/>
<dbReference type="EMBL" id="OA882488">
    <property type="protein sequence ID" value="CAD7275621.1"/>
    <property type="molecule type" value="Genomic_DNA"/>
</dbReference>
<feature type="domain" description="SH3" evidence="19">
    <location>
        <begin position="137"/>
        <end position="197"/>
    </location>
</feature>
<name>A0A7R9BJZ0_9CRUS</name>
<dbReference type="InterPro" id="IPR049587">
    <property type="entry name" value="TNK-like_SAM"/>
</dbReference>
<evidence type="ECO:0000259" key="19">
    <source>
        <dbReference type="PROSITE" id="PS50002"/>
    </source>
</evidence>
<keyword evidence="5 17" id="KW-0728">SH3 domain</keyword>
<keyword evidence="15" id="KW-0539">Nucleus</keyword>
<reference evidence="20" key="1">
    <citation type="submission" date="2020-11" db="EMBL/GenBank/DDBJ databases">
        <authorList>
            <person name="Tran Van P."/>
        </authorList>
    </citation>
    <scope>NUCLEOTIDE SEQUENCE</scope>
</reference>
<keyword evidence="21" id="KW-1185">Reference proteome</keyword>
<comment type="subcellular location">
    <subcellularLocation>
        <location evidence="2">Cell membrane</location>
    </subcellularLocation>
    <subcellularLocation>
        <location evidence="3">Cytoplasm</location>
    </subcellularLocation>
    <subcellularLocation>
        <location evidence="16">Endomembrane system</location>
        <topology evidence="16">Peripheral membrane protein</topology>
        <orientation evidence="16">Cytoplasmic side</orientation>
    </subcellularLocation>
    <subcellularLocation>
        <location evidence="1">Nucleus</location>
    </subcellularLocation>
</comment>
<protein>
    <recommendedName>
        <fullName evidence="4">non-specific protein-tyrosine kinase</fullName>
        <ecNumber evidence="4">2.7.10.2</ecNumber>
    </recommendedName>
</protein>
<dbReference type="InterPro" id="IPR015116">
    <property type="entry name" value="Cdc42-bd-like"/>
</dbReference>
<keyword evidence="8" id="KW-0597">Phosphoprotein</keyword>
<evidence type="ECO:0000256" key="9">
    <source>
        <dbReference type="ARBA" id="ARBA00022679"/>
    </source>
</evidence>
<evidence type="ECO:0000256" key="5">
    <source>
        <dbReference type="ARBA" id="ARBA00022443"/>
    </source>
</evidence>
<dbReference type="InterPro" id="IPR055175">
    <property type="entry name" value="ACK/TNK-like_SAM"/>
</dbReference>
<dbReference type="GO" id="GO:0005524">
    <property type="term" value="F:ATP binding"/>
    <property type="evidence" value="ECO:0007669"/>
    <property type="project" value="UniProtKB-KW"/>
</dbReference>
<dbReference type="PROSITE" id="PS50002">
    <property type="entry name" value="SH3"/>
    <property type="match status" value="1"/>
</dbReference>
<keyword evidence="9" id="KW-0808">Transferase</keyword>
<dbReference type="GO" id="GO:0005737">
    <property type="term" value="C:cytoplasm"/>
    <property type="evidence" value="ECO:0007669"/>
    <property type="project" value="UniProtKB-SubCell"/>
</dbReference>
<dbReference type="SMART" id="SM00326">
    <property type="entry name" value="SH3"/>
    <property type="match status" value="1"/>
</dbReference>
<keyword evidence="7" id="KW-0963">Cytoplasm</keyword>
<evidence type="ECO:0000256" key="10">
    <source>
        <dbReference type="ARBA" id="ARBA00022741"/>
    </source>
</evidence>
<dbReference type="InterPro" id="IPR009060">
    <property type="entry name" value="UBA-like_sf"/>
</dbReference>
<dbReference type="Gene3D" id="2.30.30.40">
    <property type="entry name" value="SH3 Domains"/>
    <property type="match status" value="1"/>
</dbReference>
<dbReference type="InterPro" id="IPR052112">
    <property type="entry name" value="EGFR_SigReg_Kinase"/>
</dbReference>
<accession>A0A7R9BJZ0</accession>
<dbReference type="EMBL" id="CAJPEX010000451">
    <property type="protein sequence ID" value="CAG0915773.1"/>
    <property type="molecule type" value="Genomic_DNA"/>
</dbReference>
<evidence type="ECO:0000256" key="15">
    <source>
        <dbReference type="ARBA" id="ARBA00023242"/>
    </source>
</evidence>
<evidence type="ECO:0000256" key="3">
    <source>
        <dbReference type="ARBA" id="ARBA00004496"/>
    </source>
</evidence>
<dbReference type="InterPro" id="IPR001452">
    <property type="entry name" value="SH3_domain"/>
</dbReference>
<evidence type="ECO:0000313" key="20">
    <source>
        <dbReference type="EMBL" id="CAD7275621.1"/>
    </source>
</evidence>
<proteinExistence type="predicted"/>